<protein>
    <recommendedName>
        <fullName evidence="5">Secreted protein</fullName>
    </recommendedName>
</protein>
<feature type="signal peptide" evidence="2">
    <location>
        <begin position="1"/>
        <end position="19"/>
    </location>
</feature>
<keyword evidence="4" id="KW-1185">Reference proteome</keyword>
<feature type="region of interest" description="Disordered" evidence="1">
    <location>
        <begin position="31"/>
        <end position="76"/>
    </location>
</feature>
<dbReference type="Proteomes" id="UP000765509">
    <property type="component" value="Unassembled WGS sequence"/>
</dbReference>
<evidence type="ECO:0008006" key="5">
    <source>
        <dbReference type="Google" id="ProtNLM"/>
    </source>
</evidence>
<evidence type="ECO:0000313" key="4">
    <source>
        <dbReference type="Proteomes" id="UP000765509"/>
    </source>
</evidence>
<reference evidence="3" key="1">
    <citation type="submission" date="2021-03" db="EMBL/GenBank/DDBJ databases">
        <title>Draft genome sequence of rust myrtle Austropuccinia psidii MF-1, a brazilian biotype.</title>
        <authorList>
            <person name="Quecine M.C."/>
            <person name="Pachon D.M.R."/>
            <person name="Bonatelli M.L."/>
            <person name="Correr F.H."/>
            <person name="Franceschini L.M."/>
            <person name="Leite T.F."/>
            <person name="Margarido G.R.A."/>
            <person name="Almeida C.A."/>
            <person name="Ferrarezi J.A."/>
            <person name="Labate C.A."/>
        </authorList>
    </citation>
    <scope>NUCLEOTIDE SEQUENCE</scope>
    <source>
        <strain evidence="3">MF-1</strain>
    </source>
</reference>
<organism evidence="3 4">
    <name type="scientific">Austropuccinia psidii MF-1</name>
    <dbReference type="NCBI Taxonomy" id="1389203"/>
    <lineage>
        <taxon>Eukaryota</taxon>
        <taxon>Fungi</taxon>
        <taxon>Dikarya</taxon>
        <taxon>Basidiomycota</taxon>
        <taxon>Pucciniomycotina</taxon>
        <taxon>Pucciniomycetes</taxon>
        <taxon>Pucciniales</taxon>
        <taxon>Sphaerophragmiaceae</taxon>
        <taxon>Austropuccinia</taxon>
    </lineage>
</organism>
<gene>
    <name evidence="3" type="ORF">O181_113965</name>
</gene>
<feature type="compositionally biased region" description="Basic and acidic residues" evidence="1">
    <location>
        <begin position="65"/>
        <end position="74"/>
    </location>
</feature>
<evidence type="ECO:0000256" key="1">
    <source>
        <dbReference type="SAM" id="MobiDB-lite"/>
    </source>
</evidence>
<evidence type="ECO:0000313" key="3">
    <source>
        <dbReference type="EMBL" id="MBW0574250.1"/>
    </source>
</evidence>
<name>A0A9Q3PV24_9BASI</name>
<accession>A0A9Q3PV24</accession>
<sequence>MVRWSHLLFGDHLAFGASGWSPWPLLALLEAGQKGPNGSHGPRTADHKAKGVGQKPWRWLGGPEAPHRQDDPHTHNKVIVLRVDEVKNWPRRPMPAGYCLRPLVARGSQYSPRGQLAK</sequence>
<dbReference type="EMBL" id="AVOT02093772">
    <property type="protein sequence ID" value="MBW0574250.1"/>
    <property type="molecule type" value="Genomic_DNA"/>
</dbReference>
<evidence type="ECO:0000256" key="2">
    <source>
        <dbReference type="SAM" id="SignalP"/>
    </source>
</evidence>
<dbReference type="AlphaFoldDB" id="A0A9Q3PV24"/>
<comment type="caution">
    <text evidence="3">The sequence shown here is derived from an EMBL/GenBank/DDBJ whole genome shotgun (WGS) entry which is preliminary data.</text>
</comment>
<proteinExistence type="predicted"/>
<feature type="chain" id="PRO_5040426096" description="Secreted protein" evidence="2">
    <location>
        <begin position="20"/>
        <end position="118"/>
    </location>
</feature>
<keyword evidence="2" id="KW-0732">Signal</keyword>